<reference evidence="2 3" key="1">
    <citation type="submission" date="2024-10" db="EMBL/GenBank/DDBJ databases">
        <title>Isolation, draft genome sequencing and identification of Phyllobacterium sp. NSA23, isolated from leaf soil.</title>
        <authorList>
            <person name="Akita H."/>
        </authorList>
    </citation>
    <scope>NUCLEOTIDE SEQUENCE [LARGE SCALE GENOMIC DNA]</scope>
    <source>
        <strain evidence="2 3">NSA23</strain>
    </source>
</reference>
<dbReference type="EMBL" id="BAAFZP010000001">
    <property type="protein sequence ID" value="GAB1582780.1"/>
    <property type="molecule type" value="Genomic_DNA"/>
</dbReference>
<keyword evidence="3" id="KW-1185">Reference proteome</keyword>
<dbReference type="Proteomes" id="UP001628091">
    <property type="component" value="Unassembled WGS sequence"/>
</dbReference>
<evidence type="ECO:0000256" key="1">
    <source>
        <dbReference type="SAM" id="SignalP"/>
    </source>
</evidence>
<name>A0ABQ0H1I9_9HYPH</name>
<proteinExistence type="predicted"/>
<feature type="signal peptide" evidence="1">
    <location>
        <begin position="1"/>
        <end position="28"/>
    </location>
</feature>
<evidence type="ECO:0000313" key="3">
    <source>
        <dbReference type="Proteomes" id="UP001628091"/>
    </source>
</evidence>
<gene>
    <name evidence="2" type="ORF">PPNSA23_27230</name>
</gene>
<keyword evidence="1" id="KW-0732">Signal</keyword>
<sequence length="227" mass="26457">MMKSFKTLFAIAALASASMVAITVSAEAAEGHKRPVATTKVSTTYQQGKTVRQVRNVTRYRDVERPRTVTHTKRIVNVTRIQPVTRVNTVTRVHNRTAVIRENRYGSATNVLPTRHIRTGKTIVNRANVRPTSETVYRYKTVRKVNNVTRYRDVNNTRYVRHVNRIVKVNNVQPVVRENVVTRIHERPRVVTRNQYVNRVEYLPERRIHSAKTIRVNDGVRRYKDKY</sequence>
<evidence type="ECO:0000313" key="2">
    <source>
        <dbReference type="EMBL" id="GAB1582780.1"/>
    </source>
</evidence>
<organism evidence="2 3">
    <name type="scientific">Phyllobacterium phragmitis</name>
    <dbReference type="NCBI Taxonomy" id="2670329"/>
    <lineage>
        <taxon>Bacteria</taxon>
        <taxon>Pseudomonadati</taxon>
        <taxon>Pseudomonadota</taxon>
        <taxon>Alphaproteobacteria</taxon>
        <taxon>Hyphomicrobiales</taxon>
        <taxon>Phyllobacteriaceae</taxon>
        <taxon>Phyllobacterium</taxon>
    </lineage>
</organism>
<protein>
    <submittedName>
        <fullName evidence="2">Uncharacterized protein</fullName>
    </submittedName>
</protein>
<feature type="chain" id="PRO_5047163005" evidence="1">
    <location>
        <begin position="29"/>
        <end position="227"/>
    </location>
</feature>
<comment type="caution">
    <text evidence="2">The sequence shown here is derived from an EMBL/GenBank/DDBJ whole genome shotgun (WGS) entry which is preliminary data.</text>
</comment>
<accession>A0ABQ0H1I9</accession>
<dbReference type="RefSeq" id="WP_407865334.1">
    <property type="nucleotide sequence ID" value="NZ_BAAFZP010000001.1"/>
</dbReference>